<evidence type="ECO:0000313" key="8">
    <source>
        <dbReference type="Proteomes" id="UP000736856"/>
    </source>
</evidence>
<evidence type="ECO:0000256" key="2">
    <source>
        <dbReference type="ARBA" id="ARBA00022723"/>
    </source>
</evidence>
<keyword evidence="2" id="KW-0479">Metal-binding</keyword>
<reference evidence="7" key="1">
    <citation type="submission" date="2019-02" db="EMBL/GenBank/DDBJ databases">
        <title>A novel Candidatus Liberibacter species associated with the New Zealand native fuchsia psyllid, Ctenarytaina fuchsiae.</title>
        <authorList>
            <person name="Thompson S.M."/>
            <person name="Jorgensen N."/>
            <person name="David C."/>
            <person name="Bulman S.R."/>
            <person name="Smith G.R."/>
        </authorList>
    </citation>
    <scope>NUCLEOTIDE SEQUENCE</scope>
    <source>
        <strain evidence="7">Oxford</strain>
    </source>
</reference>
<feature type="domain" description="Peptidase M24 C-terminal" evidence="6">
    <location>
        <begin position="549"/>
        <end position="610"/>
    </location>
</feature>
<dbReference type="InterPro" id="IPR029149">
    <property type="entry name" value="Creatin/AminoP/Spt16_N"/>
</dbReference>
<organism evidence="7 8">
    <name type="scientific">Candidatus Liberibacter ctenarytainae</name>
    <dbReference type="NCBI Taxonomy" id="2020335"/>
    <lineage>
        <taxon>Bacteria</taxon>
        <taxon>Pseudomonadati</taxon>
        <taxon>Pseudomonadota</taxon>
        <taxon>Alphaproteobacteria</taxon>
        <taxon>Hyphomicrobiales</taxon>
        <taxon>Rhizobiaceae</taxon>
        <taxon>Liberibacter</taxon>
    </lineage>
</organism>
<keyword evidence="7" id="KW-0031">Aminopeptidase</keyword>
<dbReference type="GO" id="GO:0046872">
    <property type="term" value="F:metal ion binding"/>
    <property type="evidence" value="ECO:0007669"/>
    <property type="project" value="UniProtKB-KW"/>
</dbReference>
<sequence>MFQSFETQLLSHEKAFERINNLRLQFDRLGIDAFLVPRADEYRGEFVSAHFERLSWLTGFTGSAGIGLVLREEAFIFVDGRYVIQVKKEVDTTLFVIKNIVIEPLHIWISNHAPLGLRLGIDSRLSSAFEVSILQKSLSKIGGTVVDLLLNPIDCIWENQPQLLTSEIAIQRISYAGKCSKEKIKDICVELNSKKLGAVLICDPSSVAWIFNIRGFDVPCAPYPLSRAIIYANGKAEIFLHKNGVNQEVREFLSVIAVVLEIKMIDSRLTELARKNIPILVDLKWIPYHFFKLISQDNGVIVEGQDPSFLSRATKNTTEIEGMISAHIQDGIAKVYLLSWLDSHYMQDITEIDVVKKLEDFRREIGLKMNNPLQDISFNTISGSGPHGAIIHYRVTAQSNRLLQEGELFLLDSGAQYVNGTTDITRTIAIGNVDHEKKYFFTLVLKGMIAISMVRFPQGTRGCDLDSIARLFLWKAGSDFPHSVGHGVGSFLPVHEGPQGISRTNRQPLLPGMVLSNEPGYYRENDFGIRIENVLYVSDPEKIDGGECPMLGFKTITLCPIDRNLVLVPLLTSEEITWLNDYHRHVYETLAPLIEDTQTLSWLLSSTLPIVP</sequence>
<keyword evidence="7" id="KW-0645">Protease</keyword>
<dbReference type="FunFam" id="3.90.230.10:FF:000009">
    <property type="entry name" value="xaa-Pro aminopeptidase 2"/>
    <property type="match status" value="1"/>
</dbReference>
<protein>
    <submittedName>
        <fullName evidence="7">Aminopeptidase P family protein</fullName>
    </submittedName>
</protein>
<dbReference type="InterPro" id="IPR000994">
    <property type="entry name" value="Pept_M24"/>
</dbReference>
<dbReference type="Pfam" id="PF16188">
    <property type="entry name" value="Peptidase_M24_C"/>
    <property type="match status" value="1"/>
</dbReference>
<dbReference type="Pfam" id="PF16189">
    <property type="entry name" value="Creatinase_N_2"/>
    <property type="match status" value="1"/>
</dbReference>
<dbReference type="GO" id="GO:0070006">
    <property type="term" value="F:metalloaminopeptidase activity"/>
    <property type="evidence" value="ECO:0007669"/>
    <property type="project" value="InterPro"/>
</dbReference>
<dbReference type="PANTHER" id="PTHR43763:SF6">
    <property type="entry name" value="XAA-PRO AMINOPEPTIDASE 1"/>
    <property type="match status" value="1"/>
</dbReference>
<dbReference type="EMBL" id="SEOL01000003">
    <property type="protein sequence ID" value="MBL0848899.1"/>
    <property type="molecule type" value="Genomic_DNA"/>
</dbReference>
<dbReference type="SUPFAM" id="SSF53092">
    <property type="entry name" value="Creatinase/prolidase N-terminal domain"/>
    <property type="match status" value="1"/>
</dbReference>
<comment type="similarity">
    <text evidence="1">Belongs to the peptidase M24B family.</text>
</comment>
<keyword evidence="3" id="KW-0378">Hydrolase</keyword>
<dbReference type="Gene3D" id="3.90.230.10">
    <property type="entry name" value="Creatinase/methionine aminopeptidase superfamily"/>
    <property type="match status" value="1"/>
</dbReference>
<dbReference type="InterPro" id="IPR032416">
    <property type="entry name" value="Peptidase_M24_C"/>
</dbReference>
<comment type="caution">
    <text evidence="7">The sequence shown here is derived from an EMBL/GenBank/DDBJ whole genome shotgun (WGS) entry which is preliminary data.</text>
</comment>
<dbReference type="AlphaFoldDB" id="A0A937AEH4"/>
<dbReference type="PANTHER" id="PTHR43763">
    <property type="entry name" value="XAA-PRO AMINOPEPTIDASE 1"/>
    <property type="match status" value="1"/>
</dbReference>
<dbReference type="InterPro" id="IPR036005">
    <property type="entry name" value="Creatinase/aminopeptidase-like"/>
</dbReference>
<evidence type="ECO:0000313" key="7">
    <source>
        <dbReference type="EMBL" id="MBL0848899.1"/>
    </source>
</evidence>
<name>A0A937AEH4_9HYPH</name>
<feature type="domain" description="Peptidase M24" evidence="4">
    <location>
        <begin position="326"/>
        <end position="538"/>
    </location>
</feature>
<dbReference type="GO" id="GO:0005737">
    <property type="term" value="C:cytoplasm"/>
    <property type="evidence" value="ECO:0007669"/>
    <property type="project" value="UniProtKB-ARBA"/>
</dbReference>
<dbReference type="InterPro" id="IPR050422">
    <property type="entry name" value="X-Pro_aminopeptidase_P"/>
</dbReference>
<dbReference type="Proteomes" id="UP000736856">
    <property type="component" value="Unassembled WGS sequence"/>
</dbReference>
<dbReference type="Pfam" id="PF00557">
    <property type="entry name" value="Peptidase_M24"/>
    <property type="match status" value="1"/>
</dbReference>
<gene>
    <name evidence="7" type="ORF">EU981_02205</name>
</gene>
<evidence type="ECO:0000256" key="3">
    <source>
        <dbReference type="ARBA" id="ARBA00022801"/>
    </source>
</evidence>
<evidence type="ECO:0000259" key="6">
    <source>
        <dbReference type="Pfam" id="PF16188"/>
    </source>
</evidence>
<dbReference type="InterPro" id="IPR000587">
    <property type="entry name" value="Creatinase_N"/>
</dbReference>
<evidence type="ECO:0000259" key="4">
    <source>
        <dbReference type="Pfam" id="PF00557"/>
    </source>
</evidence>
<dbReference type="InterPro" id="IPR033740">
    <property type="entry name" value="Pept_M24B"/>
</dbReference>
<evidence type="ECO:0000259" key="5">
    <source>
        <dbReference type="Pfam" id="PF01321"/>
    </source>
</evidence>
<dbReference type="Gene3D" id="3.40.350.10">
    <property type="entry name" value="Creatinase/prolidase N-terminal domain"/>
    <property type="match status" value="2"/>
</dbReference>
<proteinExistence type="inferred from homology"/>
<accession>A0A937AEH4</accession>
<feature type="domain" description="Creatinase N-terminal" evidence="5">
    <location>
        <begin position="18"/>
        <end position="141"/>
    </location>
</feature>
<dbReference type="CDD" id="cd01085">
    <property type="entry name" value="APP"/>
    <property type="match status" value="1"/>
</dbReference>
<dbReference type="SUPFAM" id="SSF55920">
    <property type="entry name" value="Creatinase/aminopeptidase"/>
    <property type="match status" value="1"/>
</dbReference>
<evidence type="ECO:0000256" key="1">
    <source>
        <dbReference type="ARBA" id="ARBA00008766"/>
    </source>
</evidence>
<dbReference type="Pfam" id="PF01321">
    <property type="entry name" value="Creatinase_N"/>
    <property type="match status" value="1"/>
</dbReference>